<dbReference type="InterPro" id="IPR043971">
    <property type="entry name" value="FUZ/MON1/HPS1_longin_2"/>
</dbReference>
<dbReference type="InterPro" id="IPR043970">
    <property type="entry name" value="FUZ/MON1/HPS1_longin_3"/>
</dbReference>
<proteinExistence type="predicted"/>
<gene>
    <name evidence="4" type="ORF">WA026_005909</name>
</gene>
<dbReference type="Pfam" id="PF19037">
    <property type="entry name" value="Fuz_longin_2"/>
    <property type="match status" value="1"/>
</dbReference>
<keyword evidence="5" id="KW-1185">Reference proteome</keyword>
<dbReference type="InterPro" id="IPR026053">
    <property type="entry name" value="HPS1"/>
</dbReference>
<evidence type="ECO:0000259" key="2">
    <source>
        <dbReference type="Pfam" id="PF19037"/>
    </source>
</evidence>
<evidence type="ECO:0000313" key="4">
    <source>
        <dbReference type="EMBL" id="KAK9875115.1"/>
    </source>
</evidence>
<dbReference type="InterPro" id="IPR043972">
    <property type="entry name" value="FUZ/MON1/HPS1_longin_1"/>
</dbReference>
<reference evidence="4 5" key="1">
    <citation type="submission" date="2023-03" db="EMBL/GenBank/DDBJ databases">
        <title>Genome insight into feeding habits of ladybird beetles.</title>
        <authorList>
            <person name="Li H.-S."/>
            <person name="Huang Y.-H."/>
            <person name="Pang H."/>
        </authorList>
    </citation>
    <scope>NUCLEOTIDE SEQUENCE [LARGE SCALE GENOMIC DNA]</scope>
    <source>
        <strain evidence="4">SYSU_2023b</strain>
        <tissue evidence="4">Whole body</tissue>
    </source>
</reference>
<dbReference type="Proteomes" id="UP001431783">
    <property type="component" value="Unassembled WGS sequence"/>
</dbReference>
<dbReference type="Pfam" id="PF19038">
    <property type="entry name" value="Fuz_longin_3"/>
    <property type="match status" value="1"/>
</dbReference>
<dbReference type="EMBL" id="JARQZJ010000032">
    <property type="protein sequence ID" value="KAK9875115.1"/>
    <property type="molecule type" value="Genomic_DNA"/>
</dbReference>
<accession>A0AAW1U2H0</accession>
<evidence type="ECO:0000313" key="5">
    <source>
        <dbReference type="Proteomes" id="UP001431783"/>
    </source>
</evidence>
<dbReference type="PANTHER" id="PTHR12761:SF1">
    <property type="entry name" value="BLOC-3 COMPLEX MEMBER HPS1"/>
    <property type="match status" value="1"/>
</dbReference>
<protein>
    <recommendedName>
        <fullName evidence="6">Hermansky-Pudlak syndrome 1</fullName>
    </recommendedName>
</protein>
<dbReference type="PANTHER" id="PTHR12761">
    <property type="entry name" value="HERMANSKY-PUDLAK SYNDROME PROTEIN 1"/>
    <property type="match status" value="1"/>
</dbReference>
<feature type="domain" description="FUZ/MON1/HPS1 first Longin" evidence="1">
    <location>
        <begin position="2"/>
        <end position="145"/>
    </location>
</feature>
<dbReference type="AlphaFoldDB" id="A0AAW1U2H0"/>
<dbReference type="GO" id="GO:0005085">
    <property type="term" value="F:guanyl-nucleotide exchange factor activity"/>
    <property type="evidence" value="ECO:0007669"/>
    <property type="project" value="TreeGrafter"/>
</dbReference>
<organism evidence="4 5">
    <name type="scientific">Henosepilachna vigintioctopunctata</name>
    <dbReference type="NCBI Taxonomy" id="420089"/>
    <lineage>
        <taxon>Eukaryota</taxon>
        <taxon>Metazoa</taxon>
        <taxon>Ecdysozoa</taxon>
        <taxon>Arthropoda</taxon>
        <taxon>Hexapoda</taxon>
        <taxon>Insecta</taxon>
        <taxon>Pterygota</taxon>
        <taxon>Neoptera</taxon>
        <taxon>Endopterygota</taxon>
        <taxon>Coleoptera</taxon>
        <taxon>Polyphaga</taxon>
        <taxon>Cucujiformia</taxon>
        <taxon>Coccinelloidea</taxon>
        <taxon>Coccinellidae</taxon>
        <taxon>Epilachninae</taxon>
        <taxon>Epilachnini</taxon>
        <taxon>Henosepilachna</taxon>
    </lineage>
</organism>
<evidence type="ECO:0008006" key="6">
    <source>
        <dbReference type="Google" id="ProtNLM"/>
    </source>
</evidence>
<evidence type="ECO:0000259" key="1">
    <source>
        <dbReference type="Pfam" id="PF19036"/>
    </source>
</evidence>
<sequence>MKCLMIFDHLNDIIFTQCNEAFIEHINNVAIEDGLLQKEDQSTTSIQDNVLVHLFSPLITSQRLMTSHFGNSYTSIQCFGDLKICFDEFMSYLFVGIGRMELLEMQKFLSISIAMVRFLCGPDVYHLRLKPEKTEVLKELLDSYYYLKENDQAVLLEAIEQLVLNPNLNTSLLQALKESVVSLITQIDCFKVHALLMAKNKFLSLYSSELAKELSPTDILFTTILTDFTSRKWKNSETETSDTGCDKISSYQVFLSGPESSPKCLPHAIHVVSICPELNLIFLLEMGNSALSSSLYETFCHLHIMQQIQMQRDFAVIRPAYENLEVAVKKVNDSLKKNKNTAIDNCHKNLLKKWDAMKKKYTEFLKNSSEEALLKAESMSLGFLANLKELLHLTTMDDNVLKSNQKNMIEASKVVSDKLDNIKDFVKVKVMKNFSLGSEDSLTTNKYMEDFPGLVHFIYVDRTTHRVTSPSLDFQLDNPNSLPKNKVWHMINFALQHLQEGTMSLIWKDTVFSYAYFLWFEDSNGTPLKPNLPITNSSKTLPVPGLINNDFYQKLKERCFPKMSPSKIRCYEIFCLHLGLVSHPCILEHTRRLAATIWELRGHPSHPIDLI</sequence>
<dbReference type="GO" id="GO:0016192">
    <property type="term" value="P:vesicle-mediated transport"/>
    <property type="evidence" value="ECO:0007669"/>
    <property type="project" value="InterPro"/>
</dbReference>
<feature type="domain" description="FUZ/MON1/HPS1 third Longin" evidence="3">
    <location>
        <begin position="453"/>
        <end position="599"/>
    </location>
</feature>
<dbReference type="GO" id="GO:0031085">
    <property type="term" value="C:BLOC-3 complex"/>
    <property type="evidence" value="ECO:0007669"/>
    <property type="project" value="TreeGrafter"/>
</dbReference>
<comment type="caution">
    <text evidence="4">The sequence shown here is derived from an EMBL/GenBank/DDBJ whole genome shotgun (WGS) entry which is preliminary data.</text>
</comment>
<evidence type="ECO:0000259" key="3">
    <source>
        <dbReference type="Pfam" id="PF19038"/>
    </source>
</evidence>
<feature type="domain" description="FUZ/MON1/HPS1 second Longin" evidence="2">
    <location>
        <begin position="191"/>
        <end position="300"/>
    </location>
</feature>
<name>A0AAW1U2H0_9CUCU</name>
<dbReference type="Pfam" id="PF19036">
    <property type="entry name" value="Fuz_longin_1"/>
    <property type="match status" value="1"/>
</dbReference>